<evidence type="ECO:0000256" key="2">
    <source>
        <dbReference type="ARBA" id="ARBA00024867"/>
    </source>
</evidence>
<dbReference type="Proteomes" id="UP000238070">
    <property type="component" value="Chromosome"/>
</dbReference>
<dbReference type="Pfam" id="PF10057">
    <property type="entry name" value="MpsC"/>
    <property type="match status" value="1"/>
</dbReference>
<proteinExistence type="predicted"/>
<sequence length="264" mass="30820">MDAIERVMNNVKILYVEDEAITQIIVKKILKKFSGKLYIAENGQEGFELFKVYRPDIVITDLRMPIMNGIDMIKKIRDYDQECGIIINTEVDDIEYIIKSVDIGIDKYLVKPIEKEEIIEAIKNVLKKVIKRKNDKGSLCEFVNFSKEHKLKITEEIKTKISFLVKKYTRKGPKDVQVFWGGSTIEINTYDILTPMEKAVIKNNNNVALIEYYREVFYEQVSKEFNDIISEVIGFTVEISQININVIENTERIIMKLNLNNMFK</sequence>
<dbReference type="SUPFAM" id="SSF52172">
    <property type="entry name" value="CheY-like"/>
    <property type="match status" value="1"/>
</dbReference>
<dbReference type="SMART" id="SM00448">
    <property type="entry name" value="REC"/>
    <property type="match status" value="1"/>
</dbReference>
<organism evidence="5 6">
    <name type="scientific">Clostridium botulinum</name>
    <dbReference type="NCBI Taxonomy" id="1491"/>
    <lineage>
        <taxon>Bacteria</taxon>
        <taxon>Bacillati</taxon>
        <taxon>Bacillota</taxon>
        <taxon>Clostridia</taxon>
        <taxon>Eubacteriales</taxon>
        <taxon>Clostridiaceae</taxon>
        <taxon>Clostridium</taxon>
    </lineage>
</organism>
<evidence type="ECO:0000313" key="6">
    <source>
        <dbReference type="Proteomes" id="UP000238070"/>
    </source>
</evidence>
<dbReference type="AlphaFoldDB" id="A0AAU8Z0Z6"/>
<dbReference type="InterPro" id="IPR018745">
    <property type="entry name" value="MpsC"/>
</dbReference>
<dbReference type="CDD" id="cd00156">
    <property type="entry name" value="REC"/>
    <property type="match status" value="1"/>
</dbReference>
<dbReference type="Pfam" id="PF00072">
    <property type="entry name" value="Response_reg"/>
    <property type="match status" value="1"/>
</dbReference>
<dbReference type="PROSITE" id="PS50110">
    <property type="entry name" value="RESPONSE_REGULATORY"/>
    <property type="match status" value="1"/>
</dbReference>
<feature type="modified residue" description="4-aspartylphosphate" evidence="3">
    <location>
        <position position="61"/>
    </location>
</feature>
<feature type="domain" description="Response regulatory" evidence="4">
    <location>
        <begin position="12"/>
        <end position="126"/>
    </location>
</feature>
<comment type="function">
    <text evidence="2">May play the central regulatory role in sporulation. It may be an element of the effector pathway responsible for the activation of sporulation genes in response to nutritional stress. Spo0A may act in concert with spo0H (a sigma factor) to control the expression of some genes that are critical to the sporulation process.</text>
</comment>
<dbReference type="EMBL" id="CP027776">
    <property type="protein sequence ID" value="AVP65885.1"/>
    <property type="molecule type" value="Genomic_DNA"/>
</dbReference>
<evidence type="ECO:0000259" key="4">
    <source>
        <dbReference type="PROSITE" id="PS50110"/>
    </source>
</evidence>
<keyword evidence="3" id="KW-0597">Phosphoprotein</keyword>
<dbReference type="GO" id="GO:0000160">
    <property type="term" value="P:phosphorelay signal transduction system"/>
    <property type="evidence" value="ECO:0007669"/>
    <property type="project" value="InterPro"/>
</dbReference>
<evidence type="ECO:0000256" key="3">
    <source>
        <dbReference type="PROSITE-ProRule" id="PRU00169"/>
    </source>
</evidence>
<dbReference type="PANTHER" id="PTHR43228:SF1">
    <property type="entry name" value="TWO-COMPONENT RESPONSE REGULATOR ARR22"/>
    <property type="match status" value="1"/>
</dbReference>
<name>A0AAU8Z0Z6_CLOBO</name>
<accession>A0AAU8Z0Z6</accession>
<reference evidence="5 6" key="1">
    <citation type="submission" date="2018-01" db="EMBL/GenBank/DDBJ databases">
        <title>Genetic Diversity of Clostridium botulinum in seafood.</title>
        <authorList>
            <person name="Athira V."/>
            <person name="Arun Jyothi P.V."/>
            <person name="Lalitha K.V."/>
            <person name="Joseph T.C."/>
        </authorList>
    </citation>
    <scope>NUCLEOTIDE SEQUENCE [LARGE SCALE GENOMIC DNA]</scope>
    <source>
        <strain evidence="5 6">Mfbjulcb5</strain>
    </source>
</reference>
<evidence type="ECO:0000256" key="1">
    <source>
        <dbReference type="ARBA" id="ARBA00018672"/>
    </source>
</evidence>
<dbReference type="InterPro" id="IPR011006">
    <property type="entry name" value="CheY-like_superfamily"/>
</dbReference>
<dbReference type="InterPro" id="IPR052048">
    <property type="entry name" value="ST_Response_Regulator"/>
</dbReference>
<protein>
    <recommendedName>
        <fullName evidence="1">Stage 0 sporulation protein A homolog</fullName>
    </recommendedName>
</protein>
<dbReference type="InterPro" id="IPR001789">
    <property type="entry name" value="Sig_transdc_resp-reg_receiver"/>
</dbReference>
<dbReference type="PANTHER" id="PTHR43228">
    <property type="entry name" value="TWO-COMPONENT RESPONSE REGULATOR"/>
    <property type="match status" value="1"/>
</dbReference>
<dbReference type="Gene3D" id="3.40.50.2300">
    <property type="match status" value="1"/>
</dbReference>
<evidence type="ECO:0000313" key="5">
    <source>
        <dbReference type="EMBL" id="AVP65885.1"/>
    </source>
</evidence>
<gene>
    <name evidence="5" type="ORF">C3B64_17200</name>
</gene>